<reference evidence="8" key="1">
    <citation type="journal article" date="2019" name="Int. J. Syst. Evol. Microbiol.">
        <title>The Global Catalogue of Microorganisms (GCM) 10K type strain sequencing project: providing services to taxonomists for standard genome sequencing and annotation.</title>
        <authorList>
            <consortium name="The Broad Institute Genomics Platform"/>
            <consortium name="The Broad Institute Genome Sequencing Center for Infectious Disease"/>
            <person name="Wu L."/>
            <person name="Ma J."/>
        </authorList>
    </citation>
    <scope>NUCLEOTIDE SEQUENCE [LARGE SCALE GENOMIC DNA]</scope>
    <source>
        <strain evidence="8">CCUG 60023</strain>
    </source>
</reference>
<dbReference type="Gene3D" id="3.30.390.30">
    <property type="match status" value="1"/>
</dbReference>
<dbReference type="SUPFAM" id="SSF55424">
    <property type="entry name" value="FAD/NAD-linked reductases, dimerisation (C-terminal) domain"/>
    <property type="match status" value="1"/>
</dbReference>
<feature type="domain" description="FAD/NAD(P)-binding" evidence="5">
    <location>
        <begin position="1"/>
        <end position="298"/>
    </location>
</feature>
<evidence type="ECO:0000259" key="6">
    <source>
        <dbReference type="Pfam" id="PF14759"/>
    </source>
</evidence>
<organism evidence="7 8">
    <name type="scientific">Pseudahrensia aquimaris</name>
    <dbReference type="NCBI Taxonomy" id="744461"/>
    <lineage>
        <taxon>Bacteria</taxon>
        <taxon>Pseudomonadati</taxon>
        <taxon>Pseudomonadota</taxon>
        <taxon>Alphaproteobacteria</taxon>
        <taxon>Hyphomicrobiales</taxon>
        <taxon>Ahrensiaceae</taxon>
        <taxon>Pseudahrensia</taxon>
    </lineage>
</organism>
<evidence type="ECO:0000256" key="4">
    <source>
        <dbReference type="ARBA" id="ARBA00023002"/>
    </source>
</evidence>
<evidence type="ECO:0000259" key="5">
    <source>
        <dbReference type="Pfam" id="PF07992"/>
    </source>
</evidence>
<evidence type="ECO:0000256" key="2">
    <source>
        <dbReference type="ARBA" id="ARBA00022630"/>
    </source>
</evidence>
<dbReference type="Pfam" id="PF07992">
    <property type="entry name" value="Pyr_redox_2"/>
    <property type="match status" value="1"/>
</dbReference>
<gene>
    <name evidence="7" type="ORF">ACFQ14_15385</name>
</gene>
<dbReference type="RefSeq" id="WP_377213637.1">
    <property type="nucleotide sequence ID" value="NZ_JBHTJV010000025.1"/>
</dbReference>
<dbReference type="PANTHER" id="PTHR43557">
    <property type="entry name" value="APOPTOSIS-INDUCING FACTOR 1"/>
    <property type="match status" value="1"/>
</dbReference>
<comment type="caution">
    <text evidence="7">The sequence shown here is derived from an EMBL/GenBank/DDBJ whole genome shotgun (WGS) entry which is preliminary data.</text>
</comment>
<feature type="domain" description="Reductase C-terminal" evidence="6">
    <location>
        <begin position="317"/>
        <end position="400"/>
    </location>
</feature>
<dbReference type="EMBL" id="JBHTJV010000025">
    <property type="protein sequence ID" value="MFD0917786.1"/>
    <property type="molecule type" value="Genomic_DNA"/>
</dbReference>
<dbReference type="PRINTS" id="PR00411">
    <property type="entry name" value="PNDRDTASEI"/>
</dbReference>
<protein>
    <submittedName>
        <fullName evidence="7">NAD(P)/FAD-dependent oxidoreductase</fullName>
    </submittedName>
</protein>
<evidence type="ECO:0000313" key="7">
    <source>
        <dbReference type="EMBL" id="MFD0917786.1"/>
    </source>
</evidence>
<comment type="cofactor">
    <cofactor evidence="1">
        <name>FAD</name>
        <dbReference type="ChEBI" id="CHEBI:57692"/>
    </cofactor>
</comment>
<dbReference type="InterPro" id="IPR036188">
    <property type="entry name" value="FAD/NAD-bd_sf"/>
</dbReference>
<dbReference type="InterPro" id="IPR050446">
    <property type="entry name" value="FAD-oxidoreductase/Apoptosis"/>
</dbReference>
<name>A0ABW3FM27_9HYPH</name>
<sequence length="402" mass="43214">MKCVIVGGGQAASSAAAKLRELDSDAEITMICGEPVLPYQRPPLSKKYLSGEMPLDRLVLRPQEWFDDQRVDVVTGVLAESIDRGAKTIICSDGSAYIYDKLLLATGSSVRRLPASIGGGRSRVHYLRSTNDADHLAPYLKEGGRMVMVGGGYIGLEVAAVARSAGMEVSVVEMAPRILQRVAAPETSDFFRSLHTGHGVRLLEGVGLERLEEAGEGITAHLSDSTSIEADVAVVGIGIVPDVDLADHAGLTLDNGIAVDDYCTTDDDDIFAAGDCASFIFKNSRIRLESVPNAIHQAEIAARNMLGERVAYLATPWFWSDQYDVKLQIAGLNMGYDETVVRPGKREGAQSVWYFRDGEVLAVDAMNDAPAFMMARRILEGGKSITPAQAADPQSDLKAIAL</sequence>
<keyword evidence="8" id="KW-1185">Reference proteome</keyword>
<keyword evidence="2" id="KW-0285">Flavoprotein</keyword>
<keyword evidence="4" id="KW-0560">Oxidoreductase</keyword>
<proteinExistence type="predicted"/>
<accession>A0ABW3FM27</accession>
<dbReference type="Pfam" id="PF14759">
    <property type="entry name" value="Reductase_C"/>
    <property type="match status" value="1"/>
</dbReference>
<dbReference type="SUPFAM" id="SSF51905">
    <property type="entry name" value="FAD/NAD(P)-binding domain"/>
    <property type="match status" value="2"/>
</dbReference>
<dbReference type="PRINTS" id="PR00368">
    <property type="entry name" value="FADPNR"/>
</dbReference>
<dbReference type="Gene3D" id="3.50.50.60">
    <property type="entry name" value="FAD/NAD(P)-binding domain"/>
    <property type="match status" value="2"/>
</dbReference>
<dbReference type="PANTHER" id="PTHR43557:SF2">
    <property type="entry name" value="RIESKE DOMAIN-CONTAINING PROTEIN-RELATED"/>
    <property type="match status" value="1"/>
</dbReference>
<dbReference type="InterPro" id="IPR028202">
    <property type="entry name" value="Reductase_C"/>
</dbReference>
<evidence type="ECO:0000313" key="8">
    <source>
        <dbReference type="Proteomes" id="UP001597101"/>
    </source>
</evidence>
<dbReference type="InterPro" id="IPR016156">
    <property type="entry name" value="FAD/NAD-linked_Rdtase_dimer_sf"/>
</dbReference>
<dbReference type="Proteomes" id="UP001597101">
    <property type="component" value="Unassembled WGS sequence"/>
</dbReference>
<evidence type="ECO:0000256" key="3">
    <source>
        <dbReference type="ARBA" id="ARBA00022827"/>
    </source>
</evidence>
<keyword evidence="3" id="KW-0274">FAD</keyword>
<evidence type="ECO:0000256" key="1">
    <source>
        <dbReference type="ARBA" id="ARBA00001974"/>
    </source>
</evidence>
<dbReference type="InterPro" id="IPR023753">
    <property type="entry name" value="FAD/NAD-binding_dom"/>
</dbReference>